<dbReference type="SUPFAM" id="SSF53850">
    <property type="entry name" value="Periplasmic binding protein-like II"/>
    <property type="match status" value="1"/>
</dbReference>
<accession>A0A3B0YCE6</accession>
<dbReference type="PANTHER" id="PTHR35841:SF1">
    <property type="entry name" value="PHOSPHONATES-BINDING PERIPLASMIC PROTEIN"/>
    <property type="match status" value="1"/>
</dbReference>
<name>A0A3B0YCE6_9ZZZZ</name>
<dbReference type="Pfam" id="PF12974">
    <property type="entry name" value="Phosphonate-bd"/>
    <property type="match status" value="1"/>
</dbReference>
<organism evidence="1">
    <name type="scientific">hydrothermal vent metagenome</name>
    <dbReference type="NCBI Taxonomy" id="652676"/>
    <lineage>
        <taxon>unclassified sequences</taxon>
        <taxon>metagenomes</taxon>
        <taxon>ecological metagenomes</taxon>
    </lineage>
</organism>
<dbReference type="AlphaFoldDB" id="A0A3B0YCE6"/>
<proteinExistence type="predicted"/>
<dbReference type="Gene3D" id="3.40.190.10">
    <property type="entry name" value="Periplasmic binding protein-like II"/>
    <property type="match status" value="2"/>
</dbReference>
<dbReference type="EMBL" id="UOFK01000048">
    <property type="protein sequence ID" value="VAW73983.1"/>
    <property type="molecule type" value="Genomic_DNA"/>
</dbReference>
<sequence>MTGSRRAIVWTLSLWILAGNSFADNTQTSSATPPQRDYLVFGFLPIVSPERLVKRFAPLVNYLSTELGTEIRMETAPDFAQFVQRTQNETRYDILFTAPHLYYLANQQAAYRALAKVGADSLEAVIVTRTQGDIHTIDDLKGKRLATAGSLALSTLLTRQLLLHKGLNPDQDLTLVATPSQNASLLSTLQGTTDASALILPVYRRARPQVLQNTRVIAHTGKAPHIPIAAAPWLDATIATRLQTVLITMSDNEKGRAVLQALEWPGFVTTSDATYQSFGPVIKQIKVTQ</sequence>
<evidence type="ECO:0000313" key="1">
    <source>
        <dbReference type="EMBL" id="VAW73983.1"/>
    </source>
</evidence>
<protein>
    <submittedName>
        <fullName evidence="1">Uncharacterized protein</fullName>
    </submittedName>
</protein>
<dbReference type="PANTHER" id="PTHR35841">
    <property type="entry name" value="PHOSPHONATES-BINDING PERIPLASMIC PROTEIN"/>
    <property type="match status" value="1"/>
</dbReference>
<reference evidence="1" key="1">
    <citation type="submission" date="2018-06" db="EMBL/GenBank/DDBJ databases">
        <authorList>
            <person name="Zhirakovskaya E."/>
        </authorList>
    </citation>
    <scope>NUCLEOTIDE SEQUENCE</scope>
</reference>
<gene>
    <name evidence="1" type="ORF">MNBD_GAMMA13-1270</name>
</gene>